<sequence>MKNPRTVIMFQNTASLPVTTHTSTDTDQDPFSTRFGSDHRLPRGLREESAGMSWPLFTATYAPAADIRVTRLDAIRGRGGQQHYSVELTRTSKTTQPVTETRNITAMGPASAVTHLLAEAGRHVEILSFHQAELFEATVTFVKVAHQHNENRQCWAIGFGPTPDASIASALASGAQRIYG</sequence>
<proteinExistence type="predicted"/>
<evidence type="ECO:0000313" key="4">
    <source>
        <dbReference type="Proteomes" id="UP000274907"/>
    </source>
</evidence>
<keyword evidence="4" id="KW-1185">Reference proteome</keyword>
<evidence type="ECO:0000256" key="2">
    <source>
        <dbReference type="SAM" id="MobiDB-lite"/>
    </source>
</evidence>
<accession>A0A430I167</accession>
<name>A0A430I167_9CORY</name>
<dbReference type="AlphaFoldDB" id="A0A430I167"/>
<evidence type="ECO:0000256" key="1">
    <source>
        <dbReference type="ARBA" id="ARBA00022679"/>
    </source>
</evidence>
<feature type="region of interest" description="Disordered" evidence="2">
    <location>
        <begin position="18"/>
        <end position="37"/>
    </location>
</feature>
<gene>
    <name evidence="3" type="ORF">EAH68_03075</name>
</gene>
<feature type="compositionally biased region" description="Polar residues" evidence="2">
    <location>
        <begin position="18"/>
        <end position="35"/>
    </location>
</feature>
<dbReference type="InterPro" id="IPR036230">
    <property type="entry name" value="LeuA_allosteric_dom_sf"/>
</dbReference>
<dbReference type="EMBL" id="RXHJ01000003">
    <property type="protein sequence ID" value="RSZ65138.1"/>
    <property type="molecule type" value="Genomic_DNA"/>
</dbReference>
<keyword evidence="1 3" id="KW-0808">Transferase</keyword>
<dbReference type="GO" id="GO:0016740">
    <property type="term" value="F:transferase activity"/>
    <property type="evidence" value="ECO:0007669"/>
    <property type="project" value="UniProtKB-KW"/>
</dbReference>
<dbReference type="Proteomes" id="UP000274907">
    <property type="component" value="Unassembled WGS sequence"/>
</dbReference>
<reference evidence="3 4" key="1">
    <citation type="submission" date="2018-12" db="EMBL/GenBank/DDBJ databases">
        <title>YIM 101343 draft genome.</title>
        <authorList>
            <person name="Chen X."/>
        </authorList>
    </citation>
    <scope>NUCLEOTIDE SEQUENCE [LARGE SCALE GENOMIC DNA]</scope>
    <source>
        <strain evidence="3 4">YIM 101343</strain>
    </source>
</reference>
<evidence type="ECO:0000313" key="3">
    <source>
        <dbReference type="EMBL" id="RSZ65138.1"/>
    </source>
</evidence>
<comment type="caution">
    <text evidence="3">The sequence shown here is derived from an EMBL/GenBank/DDBJ whole genome shotgun (WGS) entry which is preliminary data.</text>
</comment>
<dbReference type="OrthoDB" id="4773719at2"/>
<dbReference type="Gene3D" id="3.30.160.270">
    <property type="match status" value="1"/>
</dbReference>
<organism evidence="3 4">
    <name type="scientific">Corynebacterium hylobatis</name>
    <dbReference type="NCBI Taxonomy" id="1859290"/>
    <lineage>
        <taxon>Bacteria</taxon>
        <taxon>Bacillati</taxon>
        <taxon>Actinomycetota</taxon>
        <taxon>Actinomycetes</taxon>
        <taxon>Mycobacteriales</taxon>
        <taxon>Corynebacteriaceae</taxon>
        <taxon>Corynebacterium</taxon>
    </lineage>
</organism>
<protein>
    <submittedName>
        <fullName evidence="3">Acetyl-CoA acetyltransferase</fullName>
    </submittedName>
</protein>